<keyword evidence="12" id="KW-1185">Reference proteome</keyword>
<name>A0ABR9ZWB0_9FIRM</name>
<dbReference type="CDD" id="cd24011">
    <property type="entry name" value="ASKHA_NBD_BK"/>
    <property type="match status" value="1"/>
</dbReference>
<dbReference type="EMBL" id="JADKNH010000010">
    <property type="protein sequence ID" value="MBF4694749.1"/>
    <property type="molecule type" value="Genomic_DNA"/>
</dbReference>
<sequence length="355" mass="38925">MNSKILVMNFGSTSTKLAIYKEGVEVVKSSIQHNPEELSAFDHTMDQKDFRKRAVIKWVTDQGYTFEMFDAVISRGGNCRPIPGGIYEISKAMIDDIYTGNYGVHPAGLGCVLAREFGMAYQMPALTAYPPITDEFCDLARYSGIKELKRISSFHALNHKAIAKRHCEQNDLIYENENFVVVHLGGGISIASHLNGKMIDANNALDGDGPFAPERSGSLPVGDLVKMCFSGEYTEKEILKKITGGGGLMSYLGTSSALDIESRIDKGDDYAKDVYDAMAYQVAKAIGGAATVLKGKVNSILLTGSIAHSNYFTSTLKEYVGYIAPVYIYAGENEMLSLAENAFRYLNKIESTQPY</sequence>
<dbReference type="PRINTS" id="PR00471">
    <property type="entry name" value="ACETATEKNASE"/>
</dbReference>
<evidence type="ECO:0000256" key="10">
    <source>
        <dbReference type="RuleBase" id="RU003835"/>
    </source>
</evidence>
<protein>
    <recommendedName>
        <fullName evidence="9">Probable butyrate kinase</fullName>
        <shortName evidence="9">BK</shortName>
        <ecNumber evidence="9">2.7.2.7</ecNumber>
    </recommendedName>
    <alternativeName>
        <fullName evidence="9">Branched-chain carboxylic acid kinase</fullName>
    </alternativeName>
</protein>
<dbReference type="InterPro" id="IPR000890">
    <property type="entry name" value="Aliphatic_acid_kin_short-chain"/>
</dbReference>
<dbReference type="Gene3D" id="3.30.420.40">
    <property type="match status" value="2"/>
</dbReference>
<keyword evidence="6 9" id="KW-0418">Kinase</keyword>
<dbReference type="Proteomes" id="UP000614200">
    <property type="component" value="Unassembled WGS sequence"/>
</dbReference>
<evidence type="ECO:0000256" key="2">
    <source>
        <dbReference type="ARBA" id="ARBA00008748"/>
    </source>
</evidence>
<dbReference type="PIRSF" id="PIRSF036458">
    <property type="entry name" value="Butyrate_kin"/>
    <property type="match status" value="1"/>
</dbReference>
<comment type="catalytic activity">
    <reaction evidence="8 9">
        <text>butanoate + ATP = butanoyl phosphate + ADP</text>
        <dbReference type="Rhea" id="RHEA:13585"/>
        <dbReference type="ChEBI" id="CHEBI:17968"/>
        <dbReference type="ChEBI" id="CHEBI:30616"/>
        <dbReference type="ChEBI" id="CHEBI:58079"/>
        <dbReference type="ChEBI" id="CHEBI:456216"/>
        <dbReference type="EC" id="2.7.2.7"/>
    </reaction>
</comment>
<keyword evidence="4 9" id="KW-0808">Transferase</keyword>
<dbReference type="SUPFAM" id="SSF53067">
    <property type="entry name" value="Actin-like ATPase domain"/>
    <property type="match status" value="2"/>
</dbReference>
<comment type="subcellular location">
    <subcellularLocation>
        <location evidence="1 9">Cytoplasm</location>
    </subcellularLocation>
</comment>
<keyword evidence="5 9" id="KW-0547">Nucleotide-binding</keyword>
<dbReference type="EC" id="2.7.2.7" evidence="9"/>
<dbReference type="NCBIfam" id="NF002834">
    <property type="entry name" value="PRK03011.1-5"/>
    <property type="match status" value="1"/>
</dbReference>
<dbReference type="PANTHER" id="PTHR21060:SF3">
    <property type="entry name" value="BUTYRATE KINASE 2-RELATED"/>
    <property type="match status" value="1"/>
</dbReference>
<evidence type="ECO:0000256" key="1">
    <source>
        <dbReference type="ARBA" id="ARBA00004496"/>
    </source>
</evidence>
<comment type="caution">
    <text evidence="11">The sequence shown here is derived from an EMBL/GenBank/DDBJ whole genome shotgun (WGS) entry which is preliminary data.</text>
</comment>
<keyword evidence="3 9" id="KW-0963">Cytoplasm</keyword>
<evidence type="ECO:0000256" key="5">
    <source>
        <dbReference type="ARBA" id="ARBA00022741"/>
    </source>
</evidence>
<dbReference type="Pfam" id="PF00871">
    <property type="entry name" value="Acetate_kinase"/>
    <property type="match status" value="1"/>
</dbReference>
<dbReference type="NCBIfam" id="TIGR02707">
    <property type="entry name" value="butyr_kinase"/>
    <property type="match status" value="1"/>
</dbReference>
<organism evidence="11 12">
    <name type="scientific">Fusibacter ferrireducens</name>
    <dbReference type="NCBI Taxonomy" id="2785058"/>
    <lineage>
        <taxon>Bacteria</taxon>
        <taxon>Bacillati</taxon>
        <taxon>Bacillota</taxon>
        <taxon>Clostridia</taxon>
        <taxon>Eubacteriales</taxon>
        <taxon>Eubacteriales Family XII. Incertae Sedis</taxon>
        <taxon>Fusibacter</taxon>
    </lineage>
</organism>
<dbReference type="InterPro" id="IPR023865">
    <property type="entry name" value="Aliphatic_acid_kinase_CS"/>
</dbReference>
<dbReference type="PANTHER" id="PTHR21060">
    <property type="entry name" value="ACETATE KINASE"/>
    <property type="match status" value="1"/>
</dbReference>
<evidence type="ECO:0000256" key="7">
    <source>
        <dbReference type="ARBA" id="ARBA00022840"/>
    </source>
</evidence>
<evidence type="ECO:0000313" key="12">
    <source>
        <dbReference type="Proteomes" id="UP000614200"/>
    </source>
</evidence>
<proteinExistence type="inferred from homology"/>
<dbReference type="GO" id="GO:0047761">
    <property type="term" value="F:butyrate kinase activity"/>
    <property type="evidence" value="ECO:0007669"/>
    <property type="project" value="UniProtKB-EC"/>
</dbReference>
<evidence type="ECO:0000256" key="3">
    <source>
        <dbReference type="ARBA" id="ARBA00022490"/>
    </source>
</evidence>
<dbReference type="PROSITE" id="PS01075">
    <property type="entry name" value="ACETATE_KINASE_1"/>
    <property type="match status" value="1"/>
</dbReference>
<keyword evidence="7 9" id="KW-0067">ATP-binding</keyword>
<reference evidence="11 12" key="1">
    <citation type="submission" date="2020-11" db="EMBL/GenBank/DDBJ databases">
        <title>Fusibacter basophilias sp. nov.</title>
        <authorList>
            <person name="Qiu D."/>
        </authorList>
    </citation>
    <scope>NUCLEOTIDE SEQUENCE [LARGE SCALE GENOMIC DNA]</scope>
    <source>
        <strain evidence="11 12">Q10-2</strain>
    </source>
</reference>
<evidence type="ECO:0000313" key="11">
    <source>
        <dbReference type="EMBL" id="MBF4694749.1"/>
    </source>
</evidence>
<dbReference type="InterPro" id="IPR011245">
    <property type="entry name" value="Butyrate_kin"/>
</dbReference>
<evidence type="ECO:0000256" key="4">
    <source>
        <dbReference type="ARBA" id="ARBA00022679"/>
    </source>
</evidence>
<gene>
    <name evidence="9 11" type="primary">buk</name>
    <name evidence="11" type="ORF">ISU02_16670</name>
</gene>
<dbReference type="RefSeq" id="WP_194702987.1">
    <property type="nucleotide sequence ID" value="NZ_JADKNH010000010.1"/>
</dbReference>
<comment type="similarity">
    <text evidence="2 9 10">Belongs to the acetokinase family.</text>
</comment>
<evidence type="ECO:0000256" key="6">
    <source>
        <dbReference type="ARBA" id="ARBA00022777"/>
    </source>
</evidence>
<evidence type="ECO:0000256" key="9">
    <source>
        <dbReference type="HAMAP-Rule" id="MF_00542"/>
    </source>
</evidence>
<evidence type="ECO:0000256" key="8">
    <source>
        <dbReference type="ARBA" id="ARBA00048596"/>
    </source>
</evidence>
<accession>A0ABR9ZWB0</accession>
<dbReference type="HAMAP" id="MF_00542">
    <property type="entry name" value="Butyrate_kinase"/>
    <property type="match status" value="1"/>
</dbReference>
<dbReference type="InterPro" id="IPR043129">
    <property type="entry name" value="ATPase_NBD"/>
</dbReference>